<keyword evidence="1" id="KW-0732">Signal</keyword>
<dbReference type="CDD" id="cd09272">
    <property type="entry name" value="RNase_HI_RT_Ty1"/>
    <property type="match status" value="1"/>
</dbReference>
<protein>
    <submittedName>
        <fullName evidence="2">Unnamed protein product</fullName>
    </submittedName>
</protein>
<feature type="signal peptide" evidence="1">
    <location>
        <begin position="1"/>
        <end position="17"/>
    </location>
</feature>
<reference evidence="2" key="1">
    <citation type="submission" date="2023-04" db="EMBL/GenBank/DDBJ databases">
        <title>Phytophthora fragariaefolia NBRC 109709.</title>
        <authorList>
            <person name="Ichikawa N."/>
            <person name="Sato H."/>
            <person name="Tonouchi N."/>
        </authorList>
    </citation>
    <scope>NUCLEOTIDE SEQUENCE</scope>
    <source>
        <strain evidence="2">NBRC 109709</strain>
    </source>
</reference>
<dbReference type="Proteomes" id="UP001165121">
    <property type="component" value="Unassembled WGS sequence"/>
</dbReference>
<gene>
    <name evidence="2" type="ORF">Pfra01_002427500</name>
</gene>
<evidence type="ECO:0000313" key="2">
    <source>
        <dbReference type="EMBL" id="GMF56994.1"/>
    </source>
</evidence>
<feature type="chain" id="PRO_5040771315" evidence="1">
    <location>
        <begin position="18"/>
        <end position="232"/>
    </location>
</feature>
<name>A0A9W6Y636_9STRA</name>
<evidence type="ECO:0000313" key="3">
    <source>
        <dbReference type="Proteomes" id="UP001165121"/>
    </source>
</evidence>
<dbReference type="AlphaFoldDB" id="A0A9W6Y636"/>
<comment type="caution">
    <text evidence="2">The sequence shown here is derived from an EMBL/GenBank/DDBJ whole genome shotgun (WGS) entry which is preliminary data.</text>
</comment>
<dbReference type="EMBL" id="BSXT01004163">
    <property type="protein sequence ID" value="GMF56994.1"/>
    <property type="molecule type" value="Genomic_DNA"/>
</dbReference>
<dbReference type="OrthoDB" id="125808at2759"/>
<keyword evidence="3" id="KW-1185">Reference proteome</keyword>
<accession>A0A9W6Y636</accession>
<organism evidence="2 3">
    <name type="scientific">Phytophthora fragariaefolia</name>
    <dbReference type="NCBI Taxonomy" id="1490495"/>
    <lineage>
        <taxon>Eukaryota</taxon>
        <taxon>Sar</taxon>
        <taxon>Stramenopiles</taxon>
        <taxon>Oomycota</taxon>
        <taxon>Peronosporomycetes</taxon>
        <taxon>Peronosporales</taxon>
        <taxon>Peronosporaceae</taxon>
        <taxon>Phytophthora</taxon>
    </lineage>
</organism>
<proteinExistence type="predicted"/>
<evidence type="ECO:0000256" key="1">
    <source>
        <dbReference type="SAM" id="SignalP"/>
    </source>
</evidence>
<sequence length="232" mass="26203">MWTICWYLLVLSISNDALDDFESDIAQRFSMQTQDIADAFAGFELRDASNGEAFMLSQGQYNRSMAQLFAVDERLRPRTPMDDSFPSRARLDMELLNESFRPVIGSLLYSSTVTRSYLALYSVALTAGVKECLGLKLFLEELGLQPAGRIIAHEDNQGAQHLAEGKAVTQRSKHIDLRYHWLREQVRSGVIELKYCPTRGMIADILTKPLGGQTFASFVDMLELRRVGVLEQ</sequence>